<name>A0A8H8NUG9_9AGAM</name>
<sequence length="489" mass="54192">MHYPPPESPRPRGITKPRTLTPLANQQSATSPPPLLAESIRSFLPGWTCTTHVFQAAAPRESMQPGPGSQIVVSSGLNGVERQAIADARFEEITKLRKDISSGRKKLSMNDATMWSVANRYAPERSRTGNSIGVTVVLFHAGGFHKEIWETTLRYLLSMPQGRANVDEIWSLDAANHGDSALINNKSLGETFEWSDHARDILNFLGNYLPDRTQNGVLQWNLERISNQNSRERFERGFEDRKVLGIGHSFGGCALARAALDGPSLFSSIIFVDPVIYPLCAAGGSKIRLAPIGALIRREQWQDRESARTGLLKSPFFQAWHPDALEDYVQYGTVEDEHGVKLKCSGYQEAVTFNEIGRLPCEVWEMLPMLDQRIPLKWIMDSTNGDVSGGRESAQHVVWLRASNSTNIQIKGAGHMSAIPPPLLTKNIWSFLPGWTCTTHVFQTAASGEIIPPSESSRTIVQSGLGKVKQQAITDAKFKEIAQLRKDIN</sequence>
<dbReference type="InterPro" id="IPR029058">
    <property type="entry name" value="AB_hydrolase_fold"/>
</dbReference>
<dbReference type="InterPro" id="IPR000073">
    <property type="entry name" value="AB_hydrolase_1"/>
</dbReference>
<proteinExistence type="predicted"/>
<dbReference type="GeneID" id="67025737"/>
<organism evidence="2 3">
    <name type="scientific">Rhizoctonia solani</name>
    <dbReference type="NCBI Taxonomy" id="456999"/>
    <lineage>
        <taxon>Eukaryota</taxon>
        <taxon>Fungi</taxon>
        <taxon>Dikarya</taxon>
        <taxon>Basidiomycota</taxon>
        <taxon>Agaricomycotina</taxon>
        <taxon>Agaricomycetes</taxon>
        <taxon>Cantharellales</taxon>
        <taxon>Ceratobasidiaceae</taxon>
        <taxon>Rhizoctonia</taxon>
    </lineage>
</organism>
<reference evidence="2" key="1">
    <citation type="submission" date="2020-05" db="EMBL/GenBank/DDBJ databases">
        <title>Evolutionary and genomic comparisons of hybrid uninucleate and nonhybrid Rhizoctonia fungi.</title>
        <authorList>
            <person name="Li C."/>
            <person name="Chen X."/>
        </authorList>
    </citation>
    <scope>NUCLEOTIDE SEQUENCE</scope>
    <source>
        <strain evidence="2">AG-1 IA</strain>
    </source>
</reference>
<accession>A0A8H8NUG9</accession>
<feature type="domain" description="AB hydrolase-1" evidence="1">
    <location>
        <begin position="136"/>
        <end position="325"/>
    </location>
</feature>
<dbReference type="AlphaFoldDB" id="A0A8H8NUG9"/>
<dbReference type="EMBL" id="CP059660">
    <property type="protein sequence ID" value="QRW18533.1"/>
    <property type="molecule type" value="Genomic_DNA"/>
</dbReference>
<protein>
    <submittedName>
        <fullName evidence="2">Alpha/beta hydrolase family protein</fullName>
    </submittedName>
</protein>
<evidence type="ECO:0000259" key="1">
    <source>
        <dbReference type="Pfam" id="PF12697"/>
    </source>
</evidence>
<evidence type="ECO:0000313" key="3">
    <source>
        <dbReference type="Proteomes" id="UP000650533"/>
    </source>
</evidence>
<dbReference type="Proteomes" id="UP000650533">
    <property type="component" value="Chromosome 3"/>
</dbReference>
<dbReference type="Gene3D" id="3.40.50.1820">
    <property type="entry name" value="alpha/beta hydrolase"/>
    <property type="match status" value="1"/>
</dbReference>
<evidence type="ECO:0000313" key="2">
    <source>
        <dbReference type="EMBL" id="QRW18533.1"/>
    </source>
</evidence>
<keyword evidence="2" id="KW-0378">Hydrolase</keyword>
<dbReference type="Pfam" id="PF12697">
    <property type="entry name" value="Abhydrolase_6"/>
    <property type="match status" value="1"/>
</dbReference>
<gene>
    <name evidence="2" type="ORF">RhiXN_03457</name>
</gene>
<dbReference type="KEGG" id="rsx:RhiXN_03457"/>
<dbReference type="SUPFAM" id="SSF53474">
    <property type="entry name" value="alpha/beta-Hydrolases"/>
    <property type="match status" value="1"/>
</dbReference>
<dbReference type="RefSeq" id="XP_043178770.1">
    <property type="nucleotide sequence ID" value="XM_043323274.1"/>
</dbReference>
<dbReference type="GO" id="GO:0016787">
    <property type="term" value="F:hydrolase activity"/>
    <property type="evidence" value="ECO:0007669"/>
    <property type="project" value="UniProtKB-KW"/>
</dbReference>